<dbReference type="AlphaFoldDB" id="A0A9R0ASQ3"/>
<dbReference type="PANTHER" id="PTHR24401:SF29">
    <property type="entry name" value="SI:CH211-243P7.3-RELATED"/>
    <property type="match status" value="1"/>
</dbReference>
<proteinExistence type="predicted"/>
<reference evidence="2" key="1">
    <citation type="submission" date="2025-08" db="UniProtKB">
        <authorList>
            <consortium name="RefSeq"/>
        </authorList>
    </citation>
    <scope>IDENTIFICATION</scope>
    <source>
        <tissue evidence="2">Muscle</tissue>
    </source>
</reference>
<dbReference type="Proteomes" id="UP001155660">
    <property type="component" value="Unplaced"/>
</dbReference>
<accession>A0A9R0ASQ3</accession>
<feature type="domain" description="DUF6729" evidence="1">
    <location>
        <begin position="67"/>
        <end position="300"/>
    </location>
</feature>
<protein>
    <submittedName>
        <fullName evidence="2">Uncharacterized protein LOC109076187</fullName>
    </submittedName>
</protein>
<dbReference type="RefSeq" id="XP_042609877.1">
    <property type="nucleotide sequence ID" value="XM_042753943.1"/>
</dbReference>
<dbReference type="Pfam" id="PF20499">
    <property type="entry name" value="DUF6729"/>
    <property type="match status" value="1"/>
</dbReference>
<evidence type="ECO:0000313" key="2">
    <source>
        <dbReference type="RefSeq" id="XP_042609877.1"/>
    </source>
</evidence>
<gene>
    <name evidence="2" type="primary">LOC109076187</name>
</gene>
<dbReference type="InterPro" id="IPR046616">
    <property type="entry name" value="DUF6729"/>
</dbReference>
<evidence type="ECO:0000259" key="1">
    <source>
        <dbReference type="Pfam" id="PF20499"/>
    </source>
</evidence>
<dbReference type="KEGG" id="ccar:109076187"/>
<dbReference type="OrthoDB" id="10058592at2759"/>
<name>A0A9R0ASQ3_CYPCA</name>
<dbReference type="PANTHER" id="PTHR24401">
    <property type="entry name" value="SI:CH211-243P7.3-RELATED"/>
    <property type="match status" value="1"/>
</dbReference>
<organism evidence="2">
    <name type="scientific">Cyprinus carpio</name>
    <name type="common">Common carp</name>
    <dbReference type="NCBI Taxonomy" id="7962"/>
    <lineage>
        <taxon>Eukaryota</taxon>
        <taxon>Metazoa</taxon>
        <taxon>Chordata</taxon>
        <taxon>Craniata</taxon>
        <taxon>Vertebrata</taxon>
        <taxon>Euteleostomi</taxon>
        <taxon>Actinopterygii</taxon>
        <taxon>Neopterygii</taxon>
        <taxon>Teleostei</taxon>
        <taxon>Ostariophysi</taxon>
        <taxon>Cypriniformes</taxon>
        <taxon>Cyprinidae</taxon>
        <taxon>Cyprininae</taxon>
        <taxon>Cyprinus</taxon>
    </lineage>
</organism>
<sequence>MVMPPVAKPALTGRFAKTPQPTVSVPVESPSMASFGPSEQDDHELVAQADLLESQVSRKQICLPVGWTHTLPPADQLWISKVLFKYSSHNQPEMDFTRVDRMWWYPPQPPFAVAGVPGTERYFGHPFFLWMPRKLWRVKLTCPHPDCVKEELTSAGLHQKIRQVVDVKTSYFMASEYLSCRKCKRKVISWSFDIVSQLDISHRLQFPCILTSKLACDMAVVRLQRQRGLGNSSSQMQKQLEEQHSENWMLKVVQYLTDCQSFRKAVTAGLVMPMSFEKPPAMLPVPKHRWLMQVYAQDVLQRLDEIKASITSRFGRVLKMDSTKKVARKLAGHSAGTATWVTNVGNEHGQVIMTVLTASEGFGLASMVGGIIKRYKDASVPPPELLYVDRDCCGGTYLKKIFEEWKDMEIRLDIWHFMRRISVGCTTDSHQLYSTFMADVGPKWLMTKASVCVG</sequence>
<dbReference type="GeneID" id="109076187"/>